<evidence type="ECO:0000313" key="3">
    <source>
        <dbReference type="Proteomes" id="UP000197446"/>
    </source>
</evidence>
<reference evidence="2 3" key="1">
    <citation type="journal article" date="2007" name="Int. J. Syst. Evol. Microbiol.">
        <title>Description of Pelomonas aquatica sp. nov. and Pelomonas puraquae sp. nov., isolated from industrial and haemodialysis water.</title>
        <authorList>
            <person name="Gomila M."/>
            <person name="Bowien B."/>
            <person name="Falsen E."/>
            <person name="Moore E.R."/>
            <person name="Lalucat J."/>
        </authorList>
    </citation>
    <scope>NUCLEOTIDE SEQUENCE [LARGE SCALE GENOMIC DNA]</scope>
    <source>
        <strain evidence="2 3">CCUG 52769</strain>
    </source>
</reference>
<dbReference type="OrthoDB" id="8742282at2"/>
<evidence type="ECO:0000259" key="1">
    <source>
        <dbReference type="Pfam" id="PF10988"/>
    </source>
</evidence>
<name>A0A254N7H0_9BURK</name>
<accession>A0A254N7H0</accession>
<evidence type="ECO:0000313" key="2">
    <source>
        <dbReference type="EMBL" id="OWR03966.1"/>
    </source>
</evidence>
<organism evidence="2 3">
    <name type="scientific">Roseateles puraquae</name>
    <dbReference type="NCBI Taxonomy" id="431059"/>
    <lineage>
        <taxon>Bacteria</taxon>
        <taxon>Pseudomonadati</taxon>
        <taxon>Pseudomonadota</taxon>
        <taxon>Betaproteobacteria</taxon>
        <taxon>Burkholderiales</taxon>
        <taxon>Sphaerotilaceae</taxon>
        <taxon>Roseateles</taxon>
    </lineage>
</organism>
<protein>
    <recommendedName>
        <fullName evidence="1">Putative auto-transporter adhesin head GIN domain-containing protein</fullName>
    </recommendedName>
</protein>
<dbReference type="EMBL" id="NISI01000004">
    <property type="protein sequence ID" value="OWR03966.1"/>
    <property type="molecule type" value="Genomic_DNA"/>
</dbReference>
<dbReference type="RefSeq" id="WP_088483506.1">
    <property type="nucleotide sequence ID" value="NZ_NISI01000004.1"/>
</dbReference>
<keyword evidence="3" id="KW-1185">Reference proteome</keyword>
<proteinExistence type="predicted"/>
<comment type="caution">
    <text evidence="2">The sequence shown here is derived from an EMBL/GenBank/DDBJ whole genome shotgun (WGS) entry which is preliminary data.</text>
</comment>
<dbReference type="Pfam" id="PF10988">
    <property type="entry name" value="DUF2807"/>
    <property type="match status" value="1"/>
</dbReference>
<sequence length="118" mass="12269">MVLVDARSAADLSGSGDVRLAGLDQDELRVELRGSGDVVADGHASVVSLTLQGSGDIDTRRLRARKATIKLHGSGDVRAFASEEAKVRLHGSGDVTVKGSPKIRDAKVAGSGDIDFDD</sequence>
<dbReference type="AlphaFoldDB" id="A0A254N7H0"/>
<gene>
    <name evidence="2" type="ORF">CDO81_12270</name>
</gene>
<feature type="domain" description="Putative auto-transporter adhesin head GIN" evidence="1">
    <location>
        <begin position="11"/>
        <end position="101"/>
    </location>
</feature>
<dbReference type="Proteomes" id="UP000197446">
    <property type="component" value="Unassembled WGS sequence"/>
</dbReference>
<dbReference type="InterPro" id="IPR021255">
    <property type="entry name" value="DUF2807"/>
</dbReference>
<dbReference type="Gene3D" id="2.160.20.120">
    <property type="match status" value="1"/>
</dbReference>